<organism evidence="2">
    <name type="scientific">Absidia glauca</name>
    <name type="common">Pin mould</name>
    <dbReference type="NCBI Taxonomy" id="4829"/>
    <lineage>
        <taxon>Eukaryota</taxon>
        <taxon>Fungi</taxon>
        <taxon>Fungi incertae sedis</taxon>
        <taxon>Mucoromycota</taxon>
        <taxon>Mucoromycotina</taxon>
        <taxon>Mucoromycetes</taxon>
        <taxon>Mucorales</taxon>
        <taxon>Cunninghamellaceae</taxon>
        <taxon>Absidia</taxon>
    </lineage>
</organism>
<dbReference type="AlphaFoldDB" id="A0A163KPM1"/>
<feature type="region of interest" description="Disordered" evidence="1">
    <location>
        <begin position="253"/>
        <end position="292"/>
    </location>
</feature>
<name>A0A163KPM1_ABSGL</name>
<keyword evidence="3" id="KW-1185">Reference proteome</keyword>
<reference evidence="2" key="1">
    <citation type="submission" date="2016-04" db="EMBL/GenBank/DDBJ databases">
        <authorList>
            <person name="Evans L.H."/>
            <person name="Alamgir A."/>
            <person name="Owens N."/>
            <person name="Weber N.D."/>
            <person name="Virtaneva K."/>
            <person name="Barbian K."/>
            <person name="Babar A."/>
            <person name="Rosenke K."/>
        </authorList>
    </citation>
    <scope>NUCLEOTIDE SEQUENCE [LARGE SCALE GENOMIC DNA]</scope>
    <source>
        <strain evidence="2">CBS 101.48</strain>
    </source>
</reference>
<feature type="region of interest" description="Disordered" evidence="1">
    <location>
        <begin position="109"/>
        <end position="195"/>
    </location>
</feature>
<dbReference type="EMBL" id="LT550270">
    <property type="protein sequence ID" value="SAL95299.1"/>
    <property type="molecule type" value="Genomic_DNA"/>
</dbReference>
<dbReference type="Proteomes" id="UP000078561">
    <property type="component" value="Unassembled WGS sequence"/>
</dbReference>
<proteinExistence type="predicted"/>
<gene>
    <name evidence="2" type="primary">ABSGL_00617.1 scaffold 832</name>
</gene>
<dbReference type="OrthoDB" id="21418at2759"/>
<feature type="compositionally biased region" description="Polar residues" evidence="1">
    <location>
        <begin position="184"/>
        <end position="195"/>
    </location>
</feature>
<dbReference type="PANTHER" id="PTHR38645">
    <property type="entry name" value="CHROMOSOME 9, WHOLE GENOME SHOTGUN SEQUENCE"/>
    <property type="match status" value="1"/>
</dbReference>
<feature type="compositionally biased region" description="Basic and acidic residues" evidence="1">
    <location>
        <begin position="262"/>
        <end position="271"/>
    </location>
</feature>
<feature type="compositionally biased region" description="Polar residues" evidence="1">
    <location>
        <begin position="166"/>
        <end position="175"/>
    </location>
</feature>
<feature type="compositionally biased region" description="Low complexity" evidence="1">
    <location>
        <begin position="118"/>
        <end position="133"/>
    </location>
</feature>
<dbReference type="InParanoid" id="A0A163KPM1"/>
<evidence type="ECO:0000313" key="2">
    <source>
        <dbReference type="EMBL" id="SAL95299.1"/>
    </source>
</evidence>
<accession>A0A163KPM1</accession>
<protein>
    <submittedName>
        <fullName evidence="2">Uncharacterized protein</fullName>
    </submittedName>
</protein>
<sequence length="334" mass="37209">MNADVQQQQQRPHSLLDSYESSENALMDSFKAAALKVTTLYKDSLVQNRKAYASGYQQALQDLYEFISSHPCTTMSQQESFATPMEQGFLPVQDLLTYARQRNDQLASDMGVSSGMDQQQPPSSTSTPPQRSMQHPHPHPHQTTSSTGPDFNADNGRSGHHHPGLPNTQSQSQASHDPMATGLNRPTTNGTATNIRKATSVPGVIGAAVKNAFHPFQIDPNTQFTFAVPTNYHPYGQPWFNNNSSNPMNYHQHPAASSFGNEGERMNDIRNDSNNSHHHHPLSSELDMDGMPMEGLKRRITPTELTFMGRSLNNMNIDGTWNEHALKRRSKRDD</sequence>
<evidence type="ECO:0000313" key="3">
    <source>
        <dbReference type="Proteomes" id="UP000078561"/>
    </source>
</evidence>
<evidence type="ECO:0000256" key="1">
    <source>
        <dbReference type="SAM" id="MobiDB-lite"/>
    </source>
</evidence>
<dbReference type="PANTHER" id="PTHR38645:SF1">
    <property type="entry name" value="YALI0F12243P"/>
    <property type="match status" value="1"/>
</dbReference>